<protein>
    <submittedName>
        <fullName evidence="3">Enoyl-CoA hydratase</fullName>
    </submittedName>
</protein>
<gene>
    <name evidence="3" type="ORF">M2A_0748</name>
</gene>
<proteinExistence type="inferred from homology"/>
<dbReference type="EMBL" id="BBIO01000003">
    <property type="protein sequence ID" value="GAK44249.1"/>
    <property type="molecule type" value="Genomic_DNA"/>
</dbReference>
<dbReference type="GO" id="GO:0003824">
    <property type="term" value="F:catalytic activity"/>
    <property type="evidence" value="ECO:0007669"/>
    <property type="project" value="InterPro"/>
</dbReference>
<dbReference type="AlphaFoldDB" id="A0A081B881"/>
<dbReference type="PANTHER" id="PTHR43802">
    <property type="entry name" value="ENOYL-COA HYDRATASE"/>
    <property type="match status" value="1"/>
</dbReference>
<dbReference type="Gene3D" id="1.10.287.2460">
    <property type="match status" value="1"/>
</dbReference>
<organism evidence="3 4">
    <name type="scientific">Tepidicaulis marinus</name>
    <dbReference type="NCBI Taxonomy" id="1333998"/>
    <lineage>
        <taxon>Bacteria</taxon>
        <taxon>Pseudomonadati</taxon>
        <taxon>Pseudomonadota</taxon>
        <taxon>Alphaproteobacteria</taxon>
        <taxon>Hyphomicrobiales</taxon>
        <taxon>Parvibaculaceae</taxon>
        <taxon>Tepidicaulis</taxon>
    </lineage>
</organism>
<comment type="similarity">
    <text evidence="1 2">Belongs to the enoyl-CoA hydratase/isomerase family.</text>
</comment>
<dbReference type="Gene3D" id="3.90.226.10">
    <property type="entry name" value="2-enoyl-CoA Hydratase, Chain A, domain 1"/>
    <property type="match status" value="1"/>
</dbReference>
<evidence type="ECO:0000313" key="3">
    <source>
        <dbReference type="EMBL" id="GAK44249.1"/>
    </source>
</evidence>
<dbReference type="InterPro" id="IPR001753">
    <property type="entry name" value="Enoyl-CoA_hydra/iso"/>
</dbReference>
<dbReference type="PANTHER" id="PTHR43802:SF1">
    <property type="entry name" value="IP11341P-RELATED"/>
    <property type="match status" value="1"/>
</dbReference>
<dbReference type="Pfam" id="PF00378">
    <property type="entry name" value="ECH_1"/>
    <property type="match status" value="1"/>
</dbReference>
<keyword evidence="4" id="KW-1185">Reference proteome</keyword>
<dbReference type="SUPFAM" id="SSF52096">
    <property type="entry name" value="ClpP/crotonase"/>
    <property type="match status" value="1"/>
</dbReference>
<dbReference type="NCBIfam" id="NF006108">
    <property type="entry name" value="PRK08259.1"/>
    <property type="match status" value="1"/>
</dbReference>
<dbReference type="CDD" id="cd06558">
    <property type="entry name" value="crotonase-like"/>
    <property type="match status" value="1"/>
</dbReference>
<dbReference type="Proteomes" id="UP000028702">
    <property type="component" value="Unassembled WGS sequence"/>
</dbReference>
<dbReference type="InterPro" id="IPR029045">
    <property type="entry name" value="ClpP/crotonase-like_dom_sf"/>
</dbReference>
<accession>A0A081B881</accession>
<dbReference type="PROSITE" id="PS00166">
    <property type="entry name" value="ENOYL_COA_HYDRATASE"/>
    <property type="match status" value="1"/>
</dbReference>
<evidence type="ECO:0000313" key="4">
    <source>
        <dbReference type="Proteomes" id="UP000028702"/>
    </source>
</evidence>
<sequence length="270" mass="28889">MTTSQAVRVEKKGPVTTIILNRPEVKNAVDRPTAKALAEAFAAFEADEEALAGVFCGSAGTFCAGADLKAVSQGGGNRVSPVAAGMEFDRLSQEGPMGPSRMLLSKPVIGAVSGYAVAGGMELALWCDMRVMEEDATFGIFCRRWGVPLIDGGTVRLPRLIGQSRAMDLILTGRPVGAREALEMGLANRVVPPGKSREAAEELAREIAKFPQLCLRHDRFSAYEQWDMPYAQAMANETRHGLEVLSSGETLEGAKRFVGGKGRGGRFDDI</sequence>
<dbReference type="STRING" id="1333998.M2A_0748"/>
<dbReference type="InterPro" id="IPR018376">
    <property type="entry name" value="Enoyl-CoA_hyd/isom_CS"/>
</dbReference>
<evidence type="ECO:0000256" key="2">
    <source>
        <dbReference type="RuleBase" id="RU003707"/>
    </source>
</evidence>
<dbReference type="eggNOG" id="COG1024">
    <property type="taxonomic scope" value="Bacteria"/>
</dbReference>
<comment type="caution">
    <text evidence="3">The sequence shown here is derived from an EMBL/GenBank/DDBJ whole genome shotgun (WGS) entry which is preliminary data.</text>
</comment>
<evidence type="ECO:0000256" key="1">
    <source>
        <dbReference type="ARBA" id="ARBA00005254"/>
    </source>
</evidence>
<reference evidence="3 4" key="1">
    <citation type="submission" date="2014-07" db="EMBL/GenBank/DDBJ databases">
        <title>Tepidicaulis marinum gen. nov., sp. nov., a novel marine bacterium denitrifying nitrate to nitrous oxide strictly under microaerobic conditions.</title>
        <authorList>
            <person name="Takeuchi M."/>
            <person name="Yamagishi T."/>
            <person name="Kamagata Y."/>
            <person name="Oshima K."/>
            <person name="Hattori M."/>
            <person name="Katayama T."/>
            <person name="Hanada S."/>
            <person name="Tamaki H."/>
            <person name="Marumo K."/>
            <person name="Maeda H."/>
            <person name="Nedachi M."/>
            <person name="Iwasaki W."/>
            <person name="Suwa Y."/>
            <person name="Sakata S."/>
        </authorList>
    </citation>
    <scope>NUCLEOTIDE SEQUENCE [LARGE SCALE GENOMIC DNA]</scope>
    <source>
        <strain evidence="3 4">MA2</strain>
    </source>
</reference>
<dbReference type="RefSeq" id="WP_045443200.1">
    <property type="nucleotide sequence ID" value="NZ_BBIO01000003.1"/>
</dbReference>
<name>A0A081B881_9HYPH</name>